<accession>A0A3N1L1P6</accession>
<feature type="domain" description="SoxA A3" evidence="6">
    <location>
        <begin position="505"/>
        <end position="588"/>
    </location>
</feature>
<dbReference type="InterPro" id="IPR029043">
    <property type="entry name" value="GcvT/YgfZ_C"/>
</dbReference>
<dbReference type="GO" id="GO:0008115">
    <property type="term" value="F:sarcosine oxidase activity"/>
    <property type="evidence" value="ECO:0007669"/>
    <property type="project" value="InterPro"/>
</dbReference>
<dbReference type="RefSeq" id="WP_123692487.1">
    <property type="nucleotide sequence ID" value="NZ_AP019700.1"/>
</dbReference>
<dbReference type="NCBIfam" id="TIGR01372">
    <property type="entry name" value="soxA"/>
    <property type="match status" value="1"/>
</dbReference>
<dbReference type="Gene3D" id="3.50.50.60">
    <property type="entry name" value="FAD/NAD(P)-binding domain"/>
    <property type="match status" value="2"/>
</dbReference>
<dbReference type="InterPro" id="IPR036188">
    <property type="entry name" value="FAD/NAD-bd_sf"/>
</dbReference>
<dbReference type="SUPFAM" id="SSF101790">
    <property type="entry name" value="Aminomethyltransferase beta-barrel domain"/>
    <property type="match status" value="1"/>
</dbReference>
<dbReference type="Pfam" id="PF17806">
    <property type="entry name" value="SO_alpha_A3"/>
    <property type="match status" value="1"/>
</dbReference>
<keyword evidence="2" id="KW-0560">Oxidoreductase</keyword>
<dbReference type="InterPro" id="IPR023753">
    <property type="entry name" value="FAD/NAD-binding_dom"/>
</dbReference>
<dbReference type="Proteomes" id="UP000278222">
    <property type="component" value="Unassembled WGS sequence"/>
</dbReference>
<proteinExistence type="inferred from homology"/>
<evidence type="ECO:0000259" key="3">
    <source>
        <dbReference type="Pfam" id="PF01571"/>
    </source>
</evidence>
<evidence type="ECO:0000256" key="2">
    <source>
        <dbReference type="ARBA" id="ARBA00023002"/>
    </source>
</evidence>
<dbReference type="InterPro" id="IPR013977">
    <property type="entry name" value="GcvT_C"/>
</dbReference>
<dbReference type="InterPro" id="IPR027266">
    <property type="entry name" value="TrmE/GcvT-like"/>
</dbReference>
<dbReference type="Gene3D" id="3.10.20.440">
    <property type="entry name" value="2Fe-2S iron-sulphur cluster binding domain, sarcosine oxidase, alpha subunit, N-terminal domain"/>
    <property type="match status" value="1"/>
</dbReference>
<evidence type="ECO:0000259" key="5">
    <source>
        <dbReference type="Pfam" id="PF08669"/>
    </source>
</evidence>
<dbReference type="Pfam" id="PF08669">
    <property type="entry name" value="GCV_T_C"/>
    <property type="match status" value="1"/>
</dbReference>
<protein>
    <submittedName>
        <fullName evidence="7">N-methylglutamate dehydrogenase subunit C</fullName>
    </submittedName>
</protein>
<dbReference type="PRINTS" id="PR00368">
    <property type="entry name" value="FADPNR"/>
</dbReference>
<name>A0A3N1L1P6_9PROT</name>
<organism evidence="7 8">
    <name type="scientific">Stella humosa</name>
    <dbReference type="NCBI Taxonomy" id="94"/>
    <lineage>
        <taxon>Bacteria</taxon>
        <taxon>Pseudomonadati</taxon>
        <taxon>Pseudomonadota</taxon>
        <taxon>Alphaproteobacteria</taxon>
        <taxon>Rhodospirillales</taxon>
        <taxon>Stellaceae</taxon>
        <taxon>Stella</taxon>
    </lineage>
</organism>
<dbReference type="AlphaFoldDB" id="A0A3N1L1P6"/>
<evidence type="ECO:0000313" key="8">
    <source>
        <dbReference type="Proteomes" id="UP000278222"/>
    </source>
</evidence>
<keyword evidence="8" id="KW-1185">Reference proteome</keyword>
<evidence type="ECO:0000313" key="7">
    <source>
        <dbReference type="EMBL" id="ROP84508.1"/>
    </source>
</evidence>
<dbReference type="PRINTS" id="PR00411">
    <property type="entry name" value="PNDRDTASEI"/>
</dbReference>
<evidence type="ECO:0000256" key="1">
    <source>
        <dbReference type="ARBA" id="ARBA00008609"/>
    </source>
</evidence>
<dbReference type="Pfam" id="PF13510">
    <property type="entry name" value="Fer2_4"/>
    <property type="match status" value="1"/>
</dbReference>
<dbReference type="InterPro" id="IPR042204">
    <property type="entry name" value="2Fe-2S-bd_N"/>
</dbReference>
<dbReference type="GO" id="GO:0046653">
    <property type="term" value="P:tetrahydrofolate metabolic process"/>
    <property type="evidence" value="ECO:0007669"/>
    <property type="project" value="InterPro"/>
</dbReference>
<dbReference type="Pfam" id="PF07992">
    <property type="entry name" value="Pyr_redox_2"/>
    <property type="match status" value="1"/>
</dbReference>
<feature type="domain" description="Aminomethyltransferase C-terminal" evidence="5">
    <location>
        <begin position="893"/>
        <end position="975"/>
    </location>
</feature>
<dbReference type="Pfam" id="PF01571">
    <property type="entry name" value="GCV_T"/>
    <property type="match status" value="1"/>
</dbReference>
<gene>
    <name evidence="7" type="ORF">EDC65_3862</name>
</gene>
<dbReference type="OrthoDB" id="5287468at2"/>
<dbReference type="PANTHER" id="PTHR43757">
    <property type="entry name" value="AMINOMETHYLTRANSFERASE"/>
    <property type="match status" value="1"/>
</dbReference>
<comment type="similarity">
    <text evidence="1">Belongs to the GcvT family.</text>
</comment>
<dbReference type="InterPro" id="IPR006222">
    <property type="entry name" value="GCVT_N"/>
</dbReference>
<comment type="caution">
    <text evidence="7">The sequence shown here is derived from an EMBL/GenBank/DDBJ whole genome shotgun (WGS) entry which is preliminary data.</text>
</comment>
<evidence type="ECO:0000259" key="4">
    <source>
        <dbReference type="Pfam" id="PF07992"/>
    </source>
</evidence>
<feature type="domain" description="GCVT N-terminal" evidence="3">
    <location>
        <begin position="603"/>
        <end position="871"/>
    </location>
</feature>
<dbReference type="InterPro" id="IPR028896">
    <property type="entry name" value="GcvT/YgfZ/DmdA"/>
</dbReference>
<dbReference type="Gene3D" id="3.30.1360.120">
    <property type="entry name" value="Probable tRNA modification gtpase trme, domain 1"/>
    <property type="match status" value="1"/>
</dbReference>
<dbReference type="SUPFAM" id="SSF103025">
    <property type="entry name" value="Folate-binding domain"/>
    <property type="match status" value="1"/>
</dbReference>
<dbReference type="EMBL" id="RJKX01000015">
    <property type="protein sequence ID" value="ROP84508.1"/>
    <property type="molecule type" value="Genomic_DNA"/>
</dbReference>
<dbReference type="PIRSF" id="PIRSF037980">
    <property type="entry name" value="SoxA"/>
    <property type="match status" value="1"/>
</dbReference>
<sequence>MTALPRRQPMRTRSGGHIDRDQRLTFRFDGREYGGYAGDTLASALLANGVRIVGRSFKYHRPRGIYGAGPEEPNALAEIGTGARRTPNSKMTGVELHDGLVAASQNRWPSLGLDLLSINSALARLLPAGFYYKTFMWPAAFWEKVYEPAIRRAAGLGRATTLPDPDHYEAAHAHCDVLVVGAGAAGLAAARAAGEAGARVILAEQDFLLGGGLLAERPLEPWRREMLAALAALKTVTVMPRTTVFGYYEQNMLGALERVSDHLAEPAAHAPRQRYWTIRAREVVLATGADERLIAFPGNDRPGVMLAGAVRTYAERFGVLAGRRAVLFTNNDAAYATADALVAAGADQVTVLDARPLGPAAAAARQRGIPVMAGHEITGAHGGRGLYSVEARAAGTYGSFQIDADLLCVSGGYGPAIHLASQSRTAMRWDERIAAFVPGEAAGQRSAGAARGRFGIGAAASDGLAAGQAAAAAAGFARKTAFDLPSETGDPDPTVTPFWEVAASGKSFVDLQHDVTTADIRLAHREGYTHIEHAKRYTTHAMATDQGKTGGLVGAAVLAEARGLPVEAVGMPTYRPYVSPITWGAVAGHHTGRDFAPIRRTMLHDWHARRGAEFMEAGLWLRPAFYPRPGEAVWDAIVREGRAVRTAVGICDVSTLGKIDLQGADAGLFLDRLYMNTFSTLPVGKARYGLMLREDGLVLDDGTTSRLAPDHFFVTTTTANAGRVMEHMEFHAQTVWPELDVQFASVTDHWASMSVAGPQARRTLAKVVEGLDLADAALPFMGVADATLAGCPIRIFRISFSGELAFEVATPAGYALPVWEAILAAGAEFGIEPYGVEALGLLRIEKGHVAGAELNGQTTARDVGLERMAKKRGDFVGRVLAERPGLADPSRPRLVGVRPVVPEQQIRAGAHLVEAGSQHSLGWISSITRSVEPGGWVGLALLTDGAARHGQRLHAAFPLYGESVEVEITSPHFVDPENARVRA</sequence>
<reference evidence="7 8" key="1">
    <citation type="submission" date="2018-11" db="EMBL/GenBank/DDBJ databases">
        <title>Genomic Encyclopedia of Type Strains, Phase IV (KMG-IV): sequencing the most valuable type-strain genomes for metagenomic binning, comparative biology and taxonomic classification.</title>
        <authorList>
            <person name="Goeker M."/>
        </authorList>
    </citation>
    <scope>NUCLEOTIDE SEQUENCE [LARGE SCALE GENOMIC DNA]</scope>
    <source>
        <strain evidence="7 8">DSM 5900</strain>
    </source>
</reference>
<evidence type="ECO:0000259" key="6">
    <source>
        <dbReference type="Pfam" id="PF17806"/>
    </source>
</evidence>
<dbReference type="SUPFAM" id="SSF51905">
    <property type="entry name" value="FAD/NAD(P)-binding domain"/>
    <property type="match status" value="1"/>
</dbReference>
<dbReference type="PANTHER" id="PTHR43757:SF2">
    <property type="entry name" value="AMINOMETHYLTRANSFERASE, MITOCHONDRIAL"/>
    <property type="match status" value="1"/>
</dbReference>
<dbReference type="InterPro" id="IPR006277">
    <property type="entry name" value="Sarcosine_oxidase_asu"/>
</dbReference>
<feature type="domain" description="FAD/NAD(P)-binding" evidence="4">
    <location>
        <begin position="176"/>
        <end position="433"/>
    </location>
</feature>
<dbReference type="InterPro" id="IPR041117">
    <property type="entry name" value="SoxA_A3"/>
</dbReference>